<keyword evidence="2" id="KW-0614">Plasmid</keyword>
<feature type="compositionally biased region" description="Polar residues" evidence="1">
    <location>
        <begin position="70"/>
        <end position="87"/>
    </location>
</feature>
<geneLocation type="plasmid" evidence="2">
    <name>pTi_CFBP5481</name>
</geneLocation>
<accession>A0A2Z2Q4J5</accession>
<evidence type="ECO:0000313" key="2">
    <source>
        <dbReference type="EMBL" id="ASK49431.1"/>
    </source>
</evidence>
<reference evidence="2" key="1">
    <citation type="submission" date="2016-10" db="EMBL/GenBank/DDBJ databases">
        <title>Agrobacterium Ti plasmids: Classification based on T-DNA and Vir regions organization.</title>
        <authorList>
            <person name="Nabi N."/>
            <person name="Vial L."/>
            <person name="Ben Hafsa A."/>
            <person name="Chapulliot D."/>
            <person name="Berard A."/>
            <person name="Chauveau A."/>
            <person name="Le Paslier M.-C."/>
            <person name="Harzallah Skhiri F."/>
            <person name="Brunel D."/>
            <person name="Nesme X."/>
            <person name="Chaouachi M."/>
        </authorList>
    </citation>
    <scope>NUCLEOTIDE SEQUENCE</scope>
    <source>
        <strain evidence="2">CFBP5481</strain>
        <plasmid evidence="2">pTi_CFBP5481</plasmid>
    </source>
</reference>
<sequence length="87" mass="10120">MIRVPRSVTNFSNLHYEIRGFFEMKRRVRIDVTEHDPPLNVDAPVTTTSLLVIILRYRRPTWHTDMRGLTKSQQFQPAQNPPSVTSG</sequence>
<evidence type="ECO:0000256" key="1">
    <source>
        <dbReference type="SAM" id="MobiDB-lite"/>
    </source>
</evidence>
<dbReference type="EMBL" id="KY000074">
    <property type="protein sequence ID" value="ASK49431.1"/>
    <property type="molecule type" value="Genomic_DNA"/>
</dbReference>
<feature type="region of interest" description="Disordered" evidence="1">
    <location>
        <begin position="67"/>
        <end position="87"/>
    </location>
</feature>
<organism evidence="2">
    <name type="scientific">Agrobacterium larrymoorei</name>
    <dbReference type="NCBI Taxonomy" id="160699"/>
    <lineage>
        <taxon>Bacteria</taxon>
        <taxon>Pseudomonadati</taxon>
        <taxon>Pseudomonadota</taxon>
        <taxon>Alphaproteobacteria</taxon>
        <taxon>Hyphomicrobiales</taxon>
        <taxon>Rhizobiaceae</taxon>
        <taxon>Rhizobium/Agrobacterium group</taxon>
        <taxon>Agrobacterium</taxon>
    </lineage>
</organism>
<proteinExistence type="predicted"/>
<dbReference type="AlphaFoldDB" id="A0A2Z2Q4J5"/>
<protein>
    <submittedName>
        <fullName evidence="2">Uncharacterized protein</fullName>
    </submittedName>
</protein>
<name>A0A2Z2Q4J5_9HYPH</name>